<evidence type="ECO:0000256" key="2">
    <source>
        <dbReference type="ARBA" id="ARBA00022801"/>
    </source>
</evidence>
<reference evidence="4 5" key="1">
    <citation type="journal article" date="2013" name="Genome Announc.">
        <title>Draft Genome Sequence of Rhizobium mesoamericanum STM3625, a Nitrogen-Fixing Symbiont of Mimosa pudica Isolated in French Guiana (South America).</title>
        <authorList>
            <person name="Moulin L."/>
            <person name="Mornico D."/>
            <person name="Melkonian R."/>
            <person name="Klonowska A."/>
        </authorList>
    </citation>
    <scope>NUCLEOTIDE SEQUENCE [LARGE SCALE GENOMIC DNA]</scope>
    <source>
        <strain evidence="4 5">STM3625</strain>
    </source>
</reference>
<dbReference type="PROSITE" id="PS01173">
    <property type="entry name" value="LIPASE_GDXG_HIS"/>
    <property type="match status" value="1"/>
</dbReference>
<comment type="similarity">
    <text evidence="1">Belongs to the 'GDXG' lipolytic enzyme family.</text>
</comment>
<dbReference type="Proteomes" id="UP000009319">
    <property type="component" value="Unassembled WGS sequence"/>
</dbReference>
<name>K0PZ60_9HYPH</name>
<protein>
    <submittedName>
        <fullName evidence="4">Putative lipase/esterase</fullName>
    </submittedName>
</protein>
<proteinExistence type="inferred from homology"/>
<dbReference type="InterPro" id="IPR002168">
    <property type="entry name" value="Lipase_GDXG_HIS_AS"/>
</dbReference>
<keyword evidence="5" id="KW-1185">Reference proteome</keyword>
<dbReference type="GO" id="GO:0004806">
    <property type="term" value="F:triacylglycerol lipase activity"/>
    <property type="evidence" value="ECO:0007669"/>
    <property type="project" value="TreeGrafter"/>
</dbReference>
<dbReference type="AlphaFoldDB" id="K0PZ60"/>
<dbReference type="SUPFAM" id="SSF53474">
    <property type="entry name" value="alpha/beta-Hydrolases"/>
    <property type="match status" value="1"/>
</dbReference>
<dbReference type="EMBL" id="CANI01000043">
    <property type="protein sequence ID" value="CCM79333.1"/>
    <property type="molecule type" value="Genomic_DNA"/>
</dbReference>
<dbReference type="PANTHER" id="PTHR48081">
    <property type="entry name" value="AB HYDROLASE SUPERFAMILY PROTEIN C4A8.06C"/>
    <property type="match status" value="1"/>
</dbReference>
<dbReference type="HOGENOM" id="CLU_012494_13_1_5"/>
<dbReference type="STRING" id="1211777.BN77_p10595"/>
<evidence type="ECO:0000313" key="4">
    <source>
        <dbReference type="EMBL" id="CCM79333.1"/>
    </source>
</evidence>
<organism evidence="4 5">
    <name type="scientific">Rhizobium mesoamericanum STM3625</name>
    <dbReference type="NCBI Taxonomy" id="1211777"/>
    <lineage>
        <taxon>Bacteria</taxon>
        <taxon>Pseudomonadati</taxon>
        <taxon>Pseudomonadota</taxon>
        <taxon>Alphaproteobacteria</taxon>
        <taxon>Hyphomicrobiales</taxon>
        <taxon>Rhizobiaceae</taxon>
        <taxon>Rhizobium/Agrobacterium group</taxon>
        <taxon>Rhizobium</taxon>
    </lineage>
</organism>
<dbReference type="Pfam" id="PF07859">
    <property type="entry name" value="Abhydrolase_3"/>
    <property type="match status" value="1"/>
</dbReference>
<dbReference type="Gene3D" id="3.40.50.1820">
    <property type="entry name" value="alpha/beta hydrolase"/>
    <property type="match status" value="1"/>
</dbReference>
<sequence length="359" mass="38967">MVLVAEALRDRADVLRGHASAAIATAMTRVRGAWMAIGLAVTLLPVSARAWDPPPQSPASKQQIQKLVQTWGQYRKGDSLRDRRQAFESLMETTPEPTRVQIRSVDAGGVDAQLIWPARLHHPLGRRAILYVHGGGFYSGSLRTHRAIAGSLAKAASADVLLIDYRLAPDNPYPAQIDDTLAAYRWLLDAGYENDNIVIVGESAGGNLAIEATLRQMRVRGPLPAAVVAISPITDLAATGASLKANAGSDPVIDAAELDRIRKAYLGTRSPTDPMVSPLYADMTGFPPLMMQVGSGEALVDDTLRLADKAREAGVDVKTEIWPGMIHQWQLFPSWIDDARQSNQRVAQYAAEHFADKPQ</sequence>
<keyword evidence="2" id="KW-0378">Hydrolase</keyword>
<evidence type="ECO:0000313" key="5">
    <source>
        <dbReference type="Proteomes" id="UP000009319"/>
    </source>
</evidence>
<dbReference type="eggNOG" id="COG0657">
    <property type="taxonomic scope" value="Bacteria"/>
</dbReference>
<accession>K0PZ60</accession>
<dbReference type="InterPro" id="IPR029058">
    <property type="entry name" value="AB_hydrolase_fold"/>
</dbReference>
<gene>
    <name evidence="4" type="ORF">BN77_p10595</name>
</gene>
<evidence type="ECO:0000256" key="1">
    <source>
        <dbReference type="ARBA" id="ARBA00010515"/>
    </source>
</evidence>
<feature type="domain" description="Alpha/beta hydrolase fold-3" evidence="3">
    <location>
        <begin position="129"/>
        <end position="330"/>
    </location>
</feature>
<comment type="caution">
    <text evidence="4">The sequence shown here is derived from an EMBL/GenBank/DDBJ whole genome shotgun (WGS) entry which is preliminary data.</text>
</comment>
<dbReference type="InterPro" id="IPR013094">
    <property type="entry name" value="AB_hydrolase_3"/>
</dbReference>
<dbReference type="InterPro" id="IPR050300">
    <property type="entry name" value="GDXG_lipolytic_enzyme"/>
</dbReference>
<dbReference type="PANTHER" id="PTHR48081:SF30">
    <property type="entry name" value="ACETYL-HYDROLASE LIPR-RELATED"/>
    <property type="match status" value="1"/>
</dbReference>
<evidence type="ECO:0000259" key="3">
    <source>
        <dbReference type="Pfam" id="PF07859"/>
    </source>
</evidence>